<evidence type="ECO:0000259" key="1">
    <source>
        <dbReference type="PROSITE" id="PS50090"/>
    </source>
</evidence>
<dbReference type="PROSITE" id="PS50090">
    <property type="entry name" value="MYB_LIKE"/>
    <property type="match status" value="1"/>
</dbReference>
<dbReference type="InterPro" id="IPR001005">
    <property type="entry name" value="SANT/Myb"/>
</dbReference>
<dbReference type="InterPro" id="IPR044822">
    <property type="entry name" value="Myb_DNA-bind_4"/>
</dbReference>
<keyword evidence="3" id="KW-1185">Reference proteome</keyword>
<sequence length="264" mass="30857">MDTNENIFDLQEYIILNTDNVSFPSTSAACDLLPSTSGTASGTAATRKLDHKWTQNETKILIDLYGKLKNKVGTFQIKNIKMLWEKIANELAKLHIIVTPNNCLNRWKVLERNFKKFVDNQNKTGRGRKYFEYEAEMSEIFGKKKNINPEVLLSTETKDLLLEDVQENIEENVAKDICEEDLENQRPTKKCKSSVKVEVVKKKITTMEKIRLDRKEYYNAKLNIEEQKLVEIKRRNDLIEQRNLLFKEKNQILREKKACNHCNV</sequence>
<gene>
    <name evidence="2" type="ORF">CEUTPL_LOCUS12146</name>
</gene>
<accession>A0A9N9QS61</accession>
<evidence type="ECO:0000313" key="2">
    <source>
        <dbReference type="EMBL" id="CAG9771718.1"/>
    </source>
</evidence>
<dbReference type="OrthoDB" id="10065625at2759"/>
<reference evidence="2" key="1">
    <citation type="submission" date="2022-01" db="EMBL/GenBank/DDBJ databases">
        <authorList>
            <person name="King R."/>
        </authorList>
    </citation>
    <scope>NUCLEOTIDE SEQUENCE</scope>
</reference>
<dbReference type="Pfam" id="PF13837">
    <property type="entry name" value="Myb_DNA-bind_4"/>
    <property type="match status" value="1"/>
</dbReference>
<dbReference type="Gene3D" id="1.10.10.60">
    <property type="entry name" value="Homeodomain-like"/>
    <property type="match status" value="1"/>
</dbReference>
<dbReference type="EMBL" id="OU892283">
    <property type="protein sequence ID" value="CAG9771718.1"/>
    <property type="molecule type" value="Genomic_DNA"/>
</dbReference>
<feature type="domain" description="Myb-like" evidence="1">
    <location>
        <begin position="52"/>
        <end position="111"/>
    </location>
</feature>
<evidence type="ECO:0000313" key="3">
    <source>
        <dbReference type="Proteomes" id="UP001152799"/>
    </source>
</evidence>
<name>A0A9N9QS61_9CUCU</name>
<dbReference type="Proteomes" id="UP001152799">
    <property type="component" value="Chromosome 7"/>
</dbReference>
<proteinExistence type="predicted"/>
<organism evidence="2 3">
    <name type="scientific">Ceutorhynchus assimilis</name>
    <name type="common">cabbage seed weevil</name>
    <dbReference type="NCBI Taxonomy" id="467358"/>
    <lineage>
        <taxon>Eukaryota</taxon>
        <taxon>Metazoa</taxon>
        <taxon>Ecdysozoa</taxon>
        <taxon>Arthropoda</taxon>
        <taxon>Hexapoda</taxon>
        <taxon>Insecta</taxon>
        <taxon>Pterygota</taxon>
        <taxon>Neoptera</taxon>
        <taxon>Endopterygota</taxon>
        <taxon>Coleoptera</taxon>
        <taxon>Polyphaga</taxon>
        <taxon>Cucujiformia</taxon>
        <taxon>Curculionidae</taxon>
        <taxon>Ceutorhynchinae</taxon>
        <taxon>Ceutorhynchus</taxon>
    </lineage>
</organism>
<dbReference type="AlphaFoldDB" id="A0A9N9QS61"/>
<protein>
    <recommendedName>
        <fullName evidence="1">Myb-like domain-containing protein</fullName>
    </recommendedName>
</protein>